<evidence type="ECO:0000256" key="2">
    <source>
        <dbReference type="ARBA" id="ARBA00022723"/>
    </source>
</evidence>
<dbReference type="Gene3D" id="3.90.1590.10">
    <property type="entry name" value="glutathione-dependent formaldehyde- activating enzyme (gfa)"/>
    <property type="match status" value="1"/>
</dbReference>
<dbReference type="GO" id="GO:0046872">
    <property type="term" value="F:metal ion binding"/>
    <property type="evidence" value="ECO:0007669"/>
    <property type="project" value="UniProtKB-KW"/>
</dbReference>
<evidence type="ECO:0000256" key="3">
    <source>
        <dbReference type="ARBA" id="ARBA00022833"/>
    </source>
</evidence>
<dbReference type="Pfam" id="PF04828">
    <property type="entry name" value="GFA"/>
    <property type="match status" value="1"/>
</dbReference>
<keyword evidence="4" id="KW-0456">Lyase</keyword>
<dbReference type="PANTHER" id="PTHR33337:SF33">
    <property type="entry name" value="CENP-V_GFA DOMAIN-CONTAINING PROTEIN"/>
    <property type="match status" value="1"/>
</dbReference>
<gene>
    <name evidence="6" type="ORF">KMZ29_26360</name>
</gene>
<evidence type="ECO:0000256" key="4">
    <source>
        <dbReference type="ARBA" id="ARBA00023239"/>
    </source>
</evidence>
<accession>A0A975NDK9</accession>
<reference evidence="6" key="1">
    <citation type="submission" date="2021-06" db="EMBL/GenBank/DDBJ databases">
        <title>Bradyrhizobium sp. S2-20-1 Genome sequencing.</title>
        <authorList>
            <person name="Jin L."/>
        </authorList>
    </citation>
    <scope>NUCLEOTIDE SEQUENCE</scope>
    <source>
        <strain evidence="6">S2-20-1</strain>
    </source>
</reference>
<sequence>MVLLAPAVGGCSCGKLRYSIIKEPLTVYICHCHQCQKRTGSPFSMSLVMPADGFRLDEGEPVRSERVLHTGQKNYSVSCGACYSRLYTQRNVSETLNLRAGTLDETSQIRPVVQMWTSSAQPWAIQQDILSYSEQPTDYTPWLDAWKARE</sequence>
<dbReference type="RefSeq" id="WP_215621895.1">
    <property type="nucleotide sequence ID" value="NZ_CP076134.1"/>
</dbReference>
<feature type="domain" description="CENP-V/GFA" evidence="5">
    <location>
        <begin position="7"/>
        <end position="124"/>
    </location>
</feature>
<dbReference type="PROSITE" id="PS51891">
    <property type="entry name" value="CENP_V_GFA"/>
    <property type="match status" value="1"/>
</dbReference>
<name>A0A975NDK9_9BRAD</name>
<protein>
    <submittedName>
        <fullName evidence="6">GFA family protein</fullName>
    </submittedName>
</protein>
<dbReference type="Proteomes" id="UP000680839">
    <property type="component" value="Chromosome"/>
</dbReference>
<keyword evidence="3" id="KW-0862">Zinc</keyword>
<dbReference type="EMBL" id="CP076134">
    <property type="protein sequence ID" value="QWG13148.1"/>
    <property type="molecule type" value="Genomic_DNA"/>
</dbReference>
<dbReference type="AlphaFoldDB" id="A0A975NDK9"/>
<evidence type="ECO:0000313" key="7">
    <source>
        <dbReference type="Proteomes" id="UP000680839"/>
    </source>
</evidence>
<dbReference type="InterPro" id="IPR006913">
    <property type="entry name" value="CENP-V/GFA"/>
</dbReference>
<keyword evidence="2" id="KW-0479">Metal-binding</keyword>
<comment type="similarity">
    <text evidence="1">Belongs to the Gfa family.</text>
</comment>
<organism evidence="6 7">
    <name type="scientific">Bradyrhizobium sediminis</name>
    <dbReference type="NCBI Taxonomy" id="2840469"/>
    <lineage>
        <taxon>Bacteria</taxon>
        <taxon>Pseudomonadati</taxon>
        <taxon>Pseudomonadota</taxon>
        <taxon>Alphaproteobacteria</taxon>
        <taxon>Hyphomicrobiales</taxon>
        <taxon>Nitrobacteraceae</taxon>
        <taxon>Bradyrhizobium</taxon>
    </lineage>
</organism>
<evidence type="ECO:0000313" key="6">
    <source>
        <dbReference type="EMBL" id="QWG13148.1"/>
    </source>
</evidence>
<proteinExistence type="inferred from homology"/>
<dbReference type="PANTHER" id="PTHR33337">
    <property type="entry name" value="GFA DOMAIN-CONTAINING PROTEIN"/>
    <property type="match status" value="1"/>
</dbReference>
<evidence type="ECO:0000259" key="5">
    <source>
        <dbReference type="PROSITE" id="PS51891"/>
    </source>
</evidence>
<evidence type="ECO:0000256" key="1">
    <source>
        <dbReference type="ARBA" id="ARBA00005495"/>
    </source>
</evidence>
<dbReference type="SUPFAM" id="SSF51316">
    <property type="entry name" value="Mss4-like"/>
    <property type="match status" value="1"/>
</dbReference>
<dbReference type="InterPro" id="IPR011057">
    <property type="entry name" value="Mss4-like_sf"/>
</dbReference>
<dbReference type="GO" id="GO:0016846">
    <property type="term" value="F:carbon-sulfur lyase activity"/>
    <property type="evidence" value="ECO:0007669"/>
    <property type="project" value="InterPro"/>
</dbReference>